<name>A0AC60QFI3_IXOPE</name>
<organism evidence="1 2">
    <name type="scientific">Ixodes persulcatus</name>
    <name type="common">Taiga tick</name>
    <dbReference type="NCBI Taxonomy" id="34615"/>
    <lineage>
        <taxon>Eukaryota</taxon>
        <taxon>Metazoa</taxon>
        <taxon>Ecdysozoa</taxon>
        <taxon>Arthropoda</taxon>
        <taxon>Chelicerata</taxon>
        <taxon>Arachnida</taxon>
        <taxon>Acari</taxon>
        <taxon>Parasitiformes</taxon>
        <taxon>Ixodida</taxon>
        <taxon>Ixodoidea</taxon>
        <taxon>Ixodidae</taxon>
        <taxon>Ixodinae</taxon>
        <taxon>Ixodes</taxon>
    </lineage>
</organism>
<comment type="caution">
    <text evidence="1">The sequence shown here is derived from an EMBL/GenBank/DDBJ whole genome shotgun (WGS) entry which is preliminary data.</text>
</comment>
<reference evidence="1 2" key="1">
    <citation type="journal article" date="2020" name="Cell">
        <title>Large-Scale Comparative Analyses of Tick Genomes Elucidate Their Genetic Diversity and Vector Capacities.</title>
        <authorList>
            <consortium name="Tick Genome and Microbiome Consortium (TIGMIC)"/>
            <person name="Jia N."/>
            <person name="Wang J."/>
            <person name="Shi W."/>
            <person name="Du L."/>
            <person name="Sun Y."/>
            <person name="Zhan W."/>
            <person name="Jiang J.F."/>
            <person name="Wang Q."/>
            <person name="Zhang B."/>
            <person name="Ji P."/>
            <person name="Bell-Sakyi L."/>
            <person name="Cui X.M."/>
            <person name="Yuan T.T."/>
            <person name="Jiang B.G."/>
            <person name="Yang W.F."/>
            <person name="Lam T.T."/>
            <person name="Chang Q.C."/>
            <person name="Ding S.J."/>
            <person name="Wang X.J."/>
            <person name="Zhu J.G."/>
            <person name="Ruan X.D."/>
            <person name="Zhao L."/>
            <person name="Wei J.T."/>
            <person name="Ye R.Z."/>
            <person name="Que T.C."/>
            <person name="Du C.H."/>
            <person name="Zhou Y.H."/>
            <person name="Cheng J.X."/>
            <person name="Dai P.F."/>
            <person name="Guo W.B."/>
            <person name="Han X.H."/>
            <person name="Huang E.J."/>
            <person name="Li L.F."/>
            <person name="Wei W."/>
            <person name="Gao Y.C."/>
            <person name="Liu J.Z."/>
            <person name="Shao H.Z."/>
            <person name="Wang X."/>
            <person name="Wang C.C."/>
            <person name="Yang T.C."/>
            <person name="Huo Q.B."/>
            <person name="Li W."/>
            <person name="Chen H.Y."/>
            <person name="Chen S.E."/>
            <person name="Zhou L.G."/>
            <person name="Ni X.B."/>
            <person name="Tian J.H."/>
            <person name="Sheng Y."/>
            <person name="Liu T."/>
            <person name="Pan Y.S."/>
            <person name="Xia L.Y."/>
            <person name="Li J."/>
            <person name="Zhao F."/>
            <person name="Cao W.C."/>
        </authorList>
    </citation>
    <scope>NUCLEOTIDE SEQUENCE [LARGE SCALE GENOMIC DNA]</scope>
    <source>
        <strain evidence="1">Iper-2018</strain>
    </source>
</reference>
<keyword evidence="2" id="KW-1185">Reference proteome</keyword>
<dbReference type="EMBL" id="JABSTQ010009103">
    <property type="protein sequence ID" value="KAG0432921.1"/>
    <property type="molecule type" value="Genomic_DNA"/>
</dbReference>
<proteinExistence type="predicted"/>
<dbReference type="Proteomes" id="UP000805193">
    <property type="component" value="Unassembled WGS sequence"/>
</dbReference>
<gene>
    <name evidence="1" type="ORF">HPB47_020383</name>
</gene>
<evidence type="ECO:0000313" key="1">
    <source>
        <dbReference type="EMBL" id="KAG0432921.1"/>
    </source>
</evidence>
<sequence length="490" mass="54492">MTDATEGPSSLRTYTRKRCRLTVDDAADDADTIQTGTPSQDEGIMNGEGKAADDATMDEHLEDHGWTLPGRRRRPKPPRGSYLPRFDLEKFTVIIQPTGPVDLTKIYDSTIYRQLLEAAGSQVREDLLIFSKNLKANAIVVNIHDRTGMENILKLKELETDEEKIKVNVYRATTGAMPRGVIHGVEPGKTAEDVLQNSHADFHDIASVRPLGNKGTFLLTFEGEGIPRAIKCFGRKKFVHAYRPTAIVCNSCHMLGHKSNICTRQQRCGTCGEINNPEHRCQQQFCVNCRAEDHTAFSRECPAKQKADRRRQQRARVPLRKGPAGATTSNRFKLLREGDFPSLATGDHGTTGLPSTSQKTTGTPPSTSDHQRRQMSSFAEAAKRPRDTHKTTTSKLQEIKKMRPSSGKTEEASEPVRNNIDKGSASHTGEKRTTATAPRNQDVATKGNATPTMEEAMREFQAQMLQAMAHHAQRFQVIESLLAKHELICE</sequence>
<protein>
    <submittedName>
        <fullName evidence="1">Uncharacterized protein</fullName>
    </submittedName>
</protein>
<evidence type="ECO:0000313" key="2">
    <source>
        <dbReference type="Proteomes" id="UP000805193"/>
    </source>
</evidence>
<accession>A0AC60QFI3</accession>